<accession>X0YCW3</accession>
<sequence>MSVHSIEIEVHDKAIHRIVPEGATAEQVATGFGFTEGPVWCGAYPLPGDEAAGEDIGGGECLDICLDFRQNEK</sequence>
<evidence type="ECO:0000313" key="1">
    <source>
        <dbReference type="EMBL" id="GAG46528.1"/>
    </source>
</evidence>
<dbReference type="AlphaFoldDB" id="X0YCW3"/>
<proteinExistence type="predicted"/>
<comment type="caution">
    <text evidence="1">The sequence shown here is derived from an EMBL/GenBank/DDBJ whole genome shotgun (WGS) entry which is preliminary data.</text>
</comment>
<protein>
    <submittedName>
        <fullName evidence="1">Uncharacterized protein</fullName>
    </submittedName>
</protein>
<dbReference type="InterPro" id="IPR011042">
    <property type="entry name" value="6-blade_b-propeller_TolB-like"/>
</dbReference>
<gene>
    <name evidence="1" type="ORF">S01H1_83599</name>
</gene>
<dbReference type="Gene3D" id="2.120.10.30">
    <property type="entry name" value="TolB, C-terminal domain"/>
    <property type="match status" value="1"/>
</dbReference>
<dbReference type="EMBL" id="BARS01056868">
    <property type="protein sequence ID" value="GAG46528.1"/>
    <property type="molecule type" value="Genomic_DNA"/>
</dbReference>
<reference evidence="1" key="1">
    <citation type="journal article" date="2014" name="Front. Microbiol.">
        <title>High frequency of phylogenetically diverse reductive dehalogenase-homologous genes in deep subseafloor sedimentary metagenomes.</title>
        <authorList>
            <person name="Kawai M."/>
            <person name="Futagami T."/>
            <person name="Toyoda A."/>
            <person name="Takaki Y."/>
            <person name="Nishi S."/>
            <person name="Hori S."/>
            <person name="Arai W."/>
            <person name="Tsubouchi T."/>
            <person name="Morono Y."/>
            <person name="Uchiyama I."/>
            <person name="Ito T."/>
            <person name="Fujiyama A."/>
            <person name="Inagaki F."/>
            <person name="Takami H."/>
        </authorList>
    </citation>
    <scope>NUCLEOTIDE SEQUENCE</scope>
    <source>
        <strain evidence="1">Expedition CK06-06</strain>
    </source>
</reference>
<name>X0YCW3_9ZZZZ</name>
<organism evidence="1">
    <name type="scientific">marine sediment metagenome</name>
    <dbReference type="NCBI Taxonomy" id="412755"/>
    <lineage>
        <taxon>unclassified sequences</taxon>
        <taxon>metagenomes</taxon>
        <taxon>ecological metagenomes</taxon>
    </lineage>
</organism>